<proteinExistence type="predicted"/>
<dbReference type="FunCoup" id="A0A200RD36">
    <property type="interactions" value="653"/>
</dbReference>
<reference evidence="3 4" key="1">
    <citation type="journal article" date="2017" name="Mol. Plant">
        <title>The Genome of Medicinal Plant Macleaya cordata Provides New Insights into Benzylisoquinoline Alkaloids Metabolism.</title>
        <authorList>
            <person name="Liu X."/>
            <person name="Liu Y."/>
            <person name="Huang P."/>
            <person name="Ma Y."/>
            <person name="Qing Z."/>
            <person name="Tang Q."/>
            <person name="Cao H."/>
            <person name="Cheng P."/>
            <person name="Zheng Y."/>
            <person name="Yuan Z."/>
            <person name="Zhou Y."/>
            <person name="Liu J."/>
            <person name="Tang Z."/>
            <person name="Zhuo Y."/>
            <person name="Zhang Y."/>
            <person name="Yu L."/>
            <person name="Huang J."/>
            <person name="Yang P."/>
            <person name="Peng Q."/>
            <person name="Zhang J."/>
            <person name="Jiang W."/>
            <person name="Zhang Z."/>
            <person name="Lin K."/>
            <person name="Ro D.K."/>
            <person name="Chen X."/>
            <person name="Xiong X."/>
            <person name="Shang Y."/>
            <person name="Huang S."/>
            <person name="Zeng J."/>
        </authorList>
    </citation>
    <scope>NUCLEOTIDE SEQUENCE [LARGE SCALE GENOMIC DNA]</scope>
    <source>
        <strain evidence="4">cv. BLH2017</strain>
        <tissue evidence="3">Root</tissue>
    </source>
</reference>
<keyword evidence="4" id="KW-1185">Reference proteome</keyword>
<dbReference type="EMBL" id="MVGT01000078">
    <property type="protein sequence ID" value="OVA20618.1"/>
    <property type="molecule type" value="Genomic_DNA"/>
</dbReference>
<protein>
    <submittedName>
        <fullName evidence="3">Sucraseferredoxin-like</fullName>
    </submittedName>
</protein>
<comment type="caution">
    <text evidence="3">The sequence shown here is derived from an EMBL/GenBank/DDBJ whole genome shotgun (WGS) entry which is preliminary data.</text>
</comment>
<dbReference type="AlphaFoldDB" id="A0A200RD36"/>
<dbReference type="Proteomes" id="UP000195402">
    <property type="component" value="Unassembled WGS sequence"/>
</dbReference>
<keyword evidence="2" id="KW-0472">Membrane</keyword>
<dbReference type="OMA" id="CCHHQRD"/>
<dbReference type="InterPro" id="IPR036249">
    <property type="entry name" value="Thioredoxin-like_sf"/>
</dbReference>
<dbReference type="CDD" id="cd03062">
    <property type="entry name" value="TRX_Fd_Sucrase"/>
    <property type="match status" value="1"/>
</dbReference>
<dbReference type="InParanoid" id="A0A200RD36"/>
<dbReference type="Pfam" id="PF06999">
    <property type="entry name" value="Suc_Fer-like"/>
    <property type="match status" value="1"/>
</dbReference>
<dbReference type="STRING" id="56857.A0A200RD36"/>
<evidence type="ECO:0000313" key="4">
    <source>
        <dbReference type="Proteomes" id="UP000195402"/>
    </source>
</evidence>
<accession>A0A200RD36</accession>
<evidence type="ECO:0000313" key="3">
    <source>
        <dbReference type="EMBL" id="OVA20618.1"/>
    </source>
</evidence>
<feature type="transmembrane region" description="Helical" evidence="2">
    <location>
        <begin position="508"/>
        <end position="528"/>
    </location>
</feature>
<name>A0A200RD36_MACCD</name>
<dbReference type="InterPro" id="IPR009737">
    <property type="entry name" value="Aim32/Apd1-like"/>
</dbReference>
<keyword evidence="2" id="KW-1133">Transmembrane helix</keyword>
<keyword evidence="2" id="KW-0812">Transmembrane</keyword>
<dbReference type="FunFam" id="3.40.30.10:FF:000213">
    <property type="entry name" value="APD1p protein"/>
    <property type="match status" value="1"/>
</dbReference>
<organism evidence="3 4">
    <name type="scientific">Macleaya cordata</name>
    <name type="common">Five-seeded plume-poppy</name>
    <name type="synonym">Bocconia cordata</name>
    <dbReference type="NCBI Taxonomy" id="56857"/>
    <lineage>
        <taxon>Eukaryota</taxon>
        <taxon>Viridiplantae</taxon>
        <taxon>Streptophyta</taxon>
        <taxon>Embryophyta</taxon>
        <taxon>Tracheophyta</taxon>
        <taxon>Spermatophyta</taxon>
        <taxon>Magnoliopsida</taxon>
        <taxon>Ranunculales</taxon>
        <taxon>Papaveraceae</taxon>
        <taxon>Papaveroideae</taxon>
        <taxon>Macleaya</taxon>
    </lineage>
</organism>
<feature type="region of interest" description="Disordered" evidence="1">
    <location>
        <begin position="428"/>
        <end position="453"/>
    </location>
</feature>
<dbReference type="SUPFAM" id="SSF52833">
    <property type="entry name" value="Thioredoxin-like"/>
    <property type="match status" value="1"/>
</dbReference>
<dbReference type="PANTHER" id="PTHR31902">
    <property type="entry name" value="ACTIN PATCHES DISTAL PROTEIN 1"/>
    <property type="match status" value="1"/>
</dbReference>
<dbReference type="OrthoDB" id="10253744at2759"/>
<evidence type="ECO:0000256" key="2">
    <source>
        <dbReference type="SAM" id="Phobius"/>
    </source>
</evidence>
<sequence>MYNGPSHRVILLTMFRVFWSPPVCNSRGRHTHQSPHFLSVTERQREREMKTGKDRLVLEKCALPRGEQSRMGMRTTHLPQPILVTSALERGRLAFVLIFIEITLRVVTTVSLSSLQTLTTSSSMAGYGEDFSSFSGDTAAVTTVDPSDSHIDGQTTVVDPSDSQIDGQTNVVDSSDCQVDTQTTVVDSSNDDDLKYGFQRPEMFSTSLAGTVDPYQRHLFLCYKNAESWPANVETDESDPLPGRLAASLKSSRDKIHGKTRLTICEGPGGTDSSDGDILVFPEMIKYRGLTHLGVDTFVEDVLVTNTNWVSGSLEPLEGSYIFVCSHGSRDRRCGVCGPALIEKFKEEIELCGMKDRVFVSACSHVGGHKYAGNLIIFSPNSEGKVTGNWYGYVTPDDVPILLDQHIGKGVIIEKLWRGQMVASSEVEDKVNEPKLQEKDEKEPKGSTEGDMMKDAGSCCQGANGFSCCRDERVEAKAKDVEKTAEVIKTKALDRVSAWMGNWEQSEVLAAAAVVGAVASIAVAYSIYRRSG</sequence>
<dbReference type="Gene3D" id="3.40.30.10">
    <property type="entry name" value="Glutaredoxin"/>
    <property type="match status" value="1"/>
</dbReference>
<gene>
    <name evidence="3" type="ORF">BVC80_1065g176</name>
</gene>
<dbReference type="PANTHER" id="PTHR31902:SF10">
    <property type="entry name" value="SUCRASE_FERREDOXIN-LIKE FAMILY PROTEIN"/>
    <property type="match status" value="1"/>
</dbReference>
<evidence type="ECO:0000256" key="1">
    <source>
        <dbReference type="SAM" id="MobiDB-lite"/>
    </source>
</evidence>